<evidence type="ECO:0000313" key="1">
    <source>
        <dbReference type="EMBL" id="MED6214570.1"/>
    </source>
</evidence>
<protein>
    <submittedName>
        <fullName evidence="1">Uncharacterized protein</fullName>
    </submittedName>
</protein>
<comment type="caution">
    <text evidence="1">The sequence shown here is derived from an EMBL/GenBank/DDBJ whole genome shotgun (WGS) entry which is preliminary data.</text>
</comment>
<accession>A0ABU6YW01</accession>
<reference evidence="1 2" key="1">
    <citation type="journal article" date="2023" name="Plants (Basel)">
        <title>Bridging the Gap: Combining Genomics and Transcriptomics Approaches to Understand Stylosanthes scabra, an Orphan Legume from the Brazilian Caatinga.</title>
        <authorList>
            <person name="Ferreira-Neto J.R.C."/>
            <person name="da Silva M.D."/>
            <person name="Binneck E."/>
            <person name="de Melo N.F."/>
            <person name="da Silva R.H."/>
            <person name="de Melo A.L.T.M."/>
            <person name="Pandolfi V."/>
            <person name="Bustamante F.O."/>
            <person name="Brasileiro-Vidal A.C."/>
            <person name="Benko-Iseppon A.M."/>
        </authorList>
    </citation>
    <scope>NUCLEOTIDE SEQUENCE [LARGE SCALE GENOMIC DNA]</scope>
    <source>
        <tissue evidence="1">Leaves</tissue>
    </source>
</reference>
<organism evidence="1 2">
    <name type="scientific">Stylosanthes scabra</name>
    <dbReference type="NCBI Taxonomy" id="79078"/>
    <lineage>
        <taxon>Eukaryota</taxon>
        <taxon>Viridiplantae</taxon>
        <taxon>Streptophyta</taxon>
        <taxon>Embryophyta</taxon>
        <taxon>Tracheophyta</taxon>
        <taxon>Spermatophyta</taxon>
        <taxon>Magnoliopsida</taxon>
        <taxon>eudicotyledons</taxon>
        <taxon>Gunneridae</taxon>
        <taxon>Pentapetalae</taxon>
        <taxon>rosids</taxon>
        <taxon>fabids</taxon>
        <taxon>Fabales</taxon>
        <taxon>Fabaceae</taxon>
        <taxon>Papilionoideae</taxon>
        <taxon>50 kb inversion clade</taxon>
        <taxon>dalbergioids sensu lato</taxon>
        <taxon>Dalbergieae</taxon>
        <taxon>Pterocarpus clade</taxon>
        <taxon>Stylosanthes</taxon>
    </lineage>
</organism>
<gene>
    <name evidence="1" type="ORF">PIB30_104241</name>
</gene>
<dbReference type="Proteomes" id="UP001341840">
    <property type="component" value="Unassembled WGS sequence"/>
</dbReference>
<dbReference type="EMBL" id="JASCZI010245208">
    <property type="protein sequence ID" value="MED6214570.1"/>
    <property type="molecule type" value="Genomic_DNA"/>
</dbReference>
<feature type="non-terminal residue" evidence="1">
    <location>
        <position position="1"/>
    </location>
</feature>
<keyword evidence="2" id="KW-1185">Reference proteome</keyword>
<proteinExistence type="predicted"/>
<name>A0ABU6YW01_9FABA</name>
<sequence>INAQDIKIWKVIENGNHIPMKETETKVGEVITKSSTPKLESEYNDEDLKKLSLNFKAINFLHCAQIAKPRRRYGTSLKSHMKEQLM</sequence>
<evidence type="ECO:0000313" key="2">
    <source>
        <dbReference type="Proteomes" id="UP001341840"/>
    </source>
</evidence>